<evidence type="ECO:0000313" key="2">
    <source>
        <dbReference type="Proteomes" id="UP001164746"/>
    </source>
</evidence>
<organism evidence="1 2">
    <name type="scientific">Mya arenaria</name>
    <name type="common">Soft-shell clam</name>
    <dbReference type="NCBI Taxonomy" id="6604"/>
    <lineage>
        <taxon>Eukaryota</taxon>
        <taxon>Metazoa</taxon>
        <taxon>Spiralia</taxon>
        <taxon>Lophotrochozoa</taxon>
        <taxon>Mollusca</taxon>
        <taxon>Bivalvia</taxon>
        <taxon>Autobranchia</taxon>
        <taxon>Heteroconchia</taxon>
        <taxon>Euheterodonta</taxon>
        <taxon>Imparidentia</taxon>
        <taxon>Neoheterodontei</taxon>
        <taxon>Myida</taxon>
        <taxon>Myoidea</taxon>
        <taxon>Myidae</taxon>
        <taxon>Mya</taxon>
    </lineage>
</organism>
<accession>A0ABY7EC66</accession>
<proteinExistence type="predicted"/>
<evidence type="ECO:0000313" key="1">
    <source>
        <dbReference type="EMBL" id="WAR06542.1"/>
    </source>
</evidence>
<name>A0ABY7EC66_MYAAR</name>
<dbReference type="EMBL" id="CP111016">
    <property type="protein sequence ID" value="WAR06542.1"/>
    <property type="molecule type" value="Genomic_DNA"/>
</dbReference>
<sequence>MGHDKLSIVSFNSSRRGLSSLPNAQRSPYLERILEASAPEICLLPGDDKAVSMNAVMGYGQYKVPSADGTVLLFDNNRVRMRSPNVSFNTFGPLPGLDMNNMVCPGVEVLSLTPSGNKSVVKEFSIVTWKHTMFTEANVKIETLAENLILFSQRLALSTGKPVLVGGELTIDHGSLKEIVGRLSKDGQEKFLSEVQPGMEMFGFLPSMTKGSFRDVRHLFMMNVFKCSSGTNGFVQQRNEALVADCFIASKSLELTEAKLVDVEQVTGRQITMEMLRKHCPTETSVHIPQRPPKHHGG</sequence>
<dbReference type="Proteomes" id="UP001164746">
    <property type="component" value="Chromosome 5"/>
</dbReference>
<gene>
    <name evidence="1" type="ORF">MAR_021911</name>
</gene>
<protein>
    <submittedName>
        <fullName evidence="1">Uncharacterized protein</fullName>
    </submittedName>
</protein>
<keyword evidence="2" id="KW-1185">Reference proteome</keyword>
<reference evidence="1" key="1">
    <citation type="submission" date="2022-11" db="EMBL/GenBank/DDBJ databases">
        <title>Centuries of genome instability and evolution in soft-shell clam transmissible cancer (bioRxiv).</title>
        <authorList>
            <person name="Hart S.F.M."/>
            <person name="Yonemitsu M.A."/>
            <person name="Giersch R.M."/>
            <person name="Beal B.F."/>
            <person name="Arriagada G."/>
            <person name="Davis B.W."/>
            <person name="Ostrander E.A."/>
            <person name="Goff S.P."/>
            <person name="Metzger M.J."/>
        </authorList>
    </citation>
    <scope>NUCLEOTIDE SEQUENCE</scope>
    <source>
        <strain evidence="1">MELC-2E11</strain>
        <tissue evidence="1">Siphon/mantle</tissue>
    </source>
</reference>